<dbReference type="SUPFAM" id="SSF52540">
    <property type="entry name" value="P-loop containing nucleoside triphosphate hydrolases"/>
    <property type="match status" value="1"/>
</dbReference>
<dbReference type="InterPro" id="IPR035647">
    <property type="entry name" value="EFG_III/V"/>
</dbReference>
<reference evidence="9 10" key="1">
    <citation type="submission" date="2012-10" db="EMBL/GenBank/DDBJ databases">
        <title>Genome sequencing and analysis of entomopathogenic fungi Beauveria bassiana D1-5.</title>
        <authorList>
            <person name="Li Q."/>
            <person name="Wang L."/>
            <person name="Zhang Z."/>
            <person name="Wang Q."/>
            <person name="Ren J."/>
            <person name="Wang M."/>
            <person name="Xu W."/>
            <person name="Wang J."/>
            <person name="Lu Y."/>
            <person name="Du Q."/>
            <person name="Sun Z."/>
        </authorList>
    </citation>
    <scope>NUCLEOTIDE SEQUENCE [LARGE SCALE GENOMIC DNA]</scope>
    <source>
        <strain evidence="9 10">D1-5</strain>
    </source>
</reference>
<evidence type="ECO:0000256" key="4">
    <source>
        <dbReference type="ARBA" id="ARBA00022917"/>
    </source>
</evidence>
<dbReference type="InterPro" id="IPR031157">
    <property type="entry name" value="G_TR_CS"/>
</dbReference>
<dbReference type="STRING" id="1245745.A0A0A2WLL2"/>
<dbReference type="InterPro" id="IPR004540">
    <property type="entry name" value="Transl_elong_EFG/EF2"/>
</dbReference>
<dbReference type="InterPro" id="IPR047872">
    <property type="entry name" value="EFG_IV"/>
</dbReference>
<keyword evidence="4 7" id="KW-0648">Protein biosynthesis</keyword>
<dbReference type="Pfam" id="PF14492">
    <property type="entry name" value="EFG_III"/>
    <property type="match status" value="1"/>
</dbReference>
<keyword evidence="5 7" id="KW-0342">GTP-binding</keyword>
<dbReference type="FunFam" id="3.30.230.10:FF:000003">
    <property type="entry name" value="Elongation factor G"/>
    <property type="match status" value="1"/>
</dbReference>
<dbReference type="SUPFAM" id="SSF54980">
    <property type="entry name" value="EF-G C-terminal domain-like"/>
    <property type="match status" value="2"/>
</dbReference>
<dbReference type="FunFam" id="3.30.70.240:FF:000001">
    <property type="entry name" value="Elongation factor G"/>
    <property type="match status" value="1"/>
</dbReference>
<evidence type="ECO:0000256" key="3">
    <source>
        <dbReference type="ARBA" id="ARBA00022768"/>
    </source>
</evidence>
<dbReference type="FunFam" id="2.40.30.10:FF:000006">
    <property type="entry name" value="Elongation factor G"/>
    <property type="match status" value="1"/>
</dbReference>
<evidence type="ECO:0000256" key="2">
    <source>
        <dbReference type="ARBA" id="ARBA00022741"/>
    </source>
</evidence>
<name>A0A0A2WLL2_BEABA</name>
<evidence type="ECO:0000256" key="7">
    <source>
        <dbReference type="HAMAP-Rule" id="MF_03061"/>
    </source>
</evidence>
<dbReference type="CDD" id="cd01886">
    <property type="entry name" value="EF-G"/>
    <property type="match status" value="1"/>
</dbReference>
<comment type="subcellular location">
    <subcellularLocation>
        <location evidence="7">Mitochondrion</location>
    </subcellularLocation>
</comment>
<dbReference type="HAMAP" id="MF_00054_B">
    <property type="entry name" value="EF_G_EF_2_B"/>
    <property type="match status" value="1"/>
</dbReference>
<dbReference type="PROSITE" id="PS51722">
    <property type="entry name" value="G_TR_2"/>
    <property type="match status" value="1"/>
</dbReference>
<dbReference type="Pfam" id="PF03764">
    <property type="entry name" value="EFG_IV"/>
    <property type="match status" value="1"/>
</dbReference>
<dbReference type="InterPro" id="IPR000640">
    <property type="entry name" value="EFG_V-like"/>
</dbReference>
<protein>
    <recommendedName>
        <fullName evidence="7">Elongation factor G, mitochondrial</fullName>
        <shortName evidence="7">EF-Gmt</shortName>
    </recommendedName>
    <alternativeName>
        <fullName evidence="7">Elongation factor G 1, mitochondrial</fullName>
        <shortName evidence="7">mEF-G 1</shortName>
    </alternativeName>
    <alternativeName>
        <fullName evidence="7">Elongation factor G1</fullName>
    </alternativeName>
</protein>
<dbReference type="UniPathway" id="UPA00345"/>
<dbReference type="GO" id="GO:0005525">
    <property type="term" value="F:GTP binding"/>
    <property type="evidence" value="ECO:0007669"/>
    <property type="project" value="UniProtKB-UniRule"/>
</dbReference>
<dbReference type="Gene3D" id="3.30.230.10">
    <property type="match status" value="1"/>
</dbReference>
<dbReference type="InterPro" id="IPR014721">
    <property type="entry name" value="Ribsml_uS5_D2-typ_fold_subgr"/>
</dbReference>
<dbReference type="GO" id="GO:0005739">
    <property type="term" value="C:mitochondrion"/>
    <property type="evidence" value="ECO:0007669"/>
    <property type="project" value="UniProtKB-SubCell"/>
</dbReference>
<feature type="domain" description="Tr-type G" evidence="8">
    <location>
        <begin position="8"/>
        <end position="290"/>
    </location>
</feature>
<comment type="function">
    <text evidence="6">Catalyzes the GTP-dependent ribosomal translocation step during translation elongation. During this step, the ribosome changes from the pre-translocational (PRE) to the post-translocational (POST) state as the newly formed A-site-bound peptidyl-tRNA and P-site-bound deacylated tRNA move to the P and E sites, respectively. Catalyzes the coordinated movement of the two tRNA molecules, the mRNA and conformational changes in the ribosome.</text>
</comment>
<dbReference type="EMBL" id="ANFO01000005">
    <property type="protein sequence ID" value="KGQ14004.1"/>
    <property type="molecule type" value="Genomic_DNA"/>
</dbReference>
<dbReference type="CDD" id="cd01434">
    <property type="entry name" value="EFG_mtEFG1_IV"/>
    <property type="match status" value="1"/>
</dbReference>
<dbReference type="SMART" id="SM00889">
    <property type="entry name" value="EFG_IV"/>
    <property type="match status" value="1"/>
</dbReference>
<keyword evidence="2 7" id="KW-0547">Nucleotide-binding</keyword>
<dbReference type="SMART" id="SM00838">
    <property type="entry name" value="EFG_C"/>
    <property type="match status" value="1"/>
</dbReference>
<dbReference type="InterPro" id="IPR027417">
    <property type="entry name" value="P-loop_NTPase"/>
</dbReference>
<organism evidence="9 10">
    <name type="scientific">Beauveria bassiana D1-5</name>
    <dbReference type="NCBI Taxonomy" id="1245745"/>
    <lineage>
        <taxon>Eukaryota</taxon>
        <taxon>Fungi</taxon>
        <taxon>Dikarya</taxon>
        <taxon>Ascomycota</taxon>
        <taxon>Pezizomycotina</taxon>
        <taxon>Sordariomycetes</taxon>
        <taxon>Hypocreomycetidae</taxon>
        <taxon>Hypocreales</taxon>
        <taxon>Cordycipitaceae</taxon>
        <taxon>Beauveria</taxon>
    </lineage>
</organism>
<dbReference type="CDD" id="cd16262">
    <property type="entry name" value="EFG_III"/>
    <property type="match status" value="1"/>
</dbReference>
<feature type="binding site" evidence="7">
    <location>
        <begin position="142"/>
        <end position="145"/>
    </location>
    <ligand>
        <name>GTP</name>
        <dbReference type="ChEBI" id="CHEBI:37565"/>
    </ligand>
</feature>
<accession>A0A0A2WLL2</accession>
<dbReference type="NCBIfam" id="NF009379">
    <property type="entry name" value="PRK12740.1-3"/>
    <property type="match status" value="1"/>
</dbReference>
<dbReference type="NCBIfam" id="TIGR00231">
    <property type="entry name" value="small_GTP"/>
    <property type="match status" value="1"/>
</dbReference>
<evidence type="ECO:0000256" key="1">
    <source>
        <dbReference type="ARBA" id="ARBA00005870"/>
    </source>
</evidence>
<dbReference type="GO" id="GO:0003746">
    <property type="term" value="F:translation elongation factor activity"/>
    <property type="evidence" value="ECO:0007669"/>
    <property type="project" value="UniProtKB-UniRule"/>
</dbReference>
<comment type="similarity">
    <text evidence="7">Belongs to the GTP-binding elongation factor family. EF-G/EF-2 subfamily.</text>
</comment>
<evidence type="ECO:0000313" key="10">
    <source>
        <dbReference type="Proteomes" id="UP000030106"/>
    </source>
</evidence>
<dbReference type="InterPro" id="IPR005225">
    <property type="entry name" value="Small_GTP-bd"/>
</dbReference>
<evidence type="ECO:0000313" key="9">
    <source>
        <dbReference type="EMBL" id="KGQ14004.1"/>
    </source>
</evidence>
<dbReference type="PROSITE" id="PS00301">
    <property type="entry name" value="G_TR_1"/>
    <property type="match status" value="1"/>
</dbReference>
<dbReference type="Pfam" id="PF00009">
    <property type="entry name" value="GTP_EFTU"/>
    <property type="match status" value="1"/>
</dbReference>
<gene>
    <name evidence="7" type="primary">MEF1</name>
    <name evidence="9" type="ORF">BBAD15_g36</name>
</gene>
<dbReference type="InterPro" id="IPR000795">
    <property type="entry name" value="T_Tr_GTP-bd_dom"/>
</dbReference>
<dbReference type="Gene3D" id="3.40.50.300">
    <property type="entry name" value="P-loop containing nucleotide triphosphate hydrolases"/>
    <property type="match status" value="1"/>
</dbReference>
<dbReference type="GO" id="GO:0070125">
    <property type="term" value="P:mitochondrial translational elongation"/>
    <property type="evidence" value="ECO:0007669"/>
    <property type="project" value="UniProtKB-UniRule"/>
</dbReference>
<dbReference type="GO" id="GO:0032790">
    <property type="term" value="P:ribosome disassembly"/>
    <property type="evidence" value="ECO:0007669"/>
    <property type="project" value="TreeGrafter"/>
</dbReference>
<dbReference type="InterPro" id="IPR009022">
    <property type="entry name" value="EFG_III"/>
</dbReference>
<dbReference type="SUPFAM" id="SSF50447">
    <property type="entry name" value="Translation proteins"/>
    <property type="match status" value="1"/>
</dbReference>
<dbReference type="InterPro" id="IPR035649">
    <property type="entry name" value="EFG_V"/>
</dbReference>
<dbReference type="NCBIfam" id="TIGR00484">
    <property type="entry name" value="EF-G"/>
    <property type="match status" value="1"/>
</dbReference>
<dbReference type="InterPro" id="IPR004161">
    <property type="entry name" value="EFTu-like_2"/>
</dbReference>
<proteinExistence type="inferred from homology"/>
<feature type="binding site" evidence="7">
    <location>
        <begin position="88"/>
        <end position="92"/>
    </location>
    <ligand>
        <name>GTP</name>
        <dbReference type="ChEBI" id="CHEBI:37565"/>
    </ligand>
</feature>
<dbReference type="InterPro" id="IPR041095">
    <property type="entry name" value="EFG_II"/>
</dbReference>
<keyword evidence="7" id="KW-0496">Mitochondrion</keyword>
<dbReference type="PANTHER" id="PTHR43261:SF1">
    <property type="entry name" value="RIBOSOME-RELEASING FACTOR 2, MITOCHONDRIAL"/>
    <property type="match status" value="1"/>
</dbReference>
<dbReference type="AlphaFoldDB" id="A0A0A2WLL2"/>
<dbReference type="NCBIfam" id="NF009381">
    <property type="entry name" value="PRK12740.1-5"/>
    <property type="match status" value="1"/>
</dbReference>
<dbReference type="CDD" id="cd04088">
    <property type="entry name" value="EFG_mtEFG_II"/>
    <property type="match status" value="1"/>
</dbReference>
<comment type="function">
    <text evidence="7">Mitochondrial GTPase that catalyzes the GTP-dependent ribosomal translocation step during translation elongation. During this step, the ribosome changes from the pre-translocational (PRE) to the post-translocational (POST) state as the newly formed A-site-bound peptidyl-tRNA and P-site-bound deacylated tRNA move to the P and E sites, respectively. Catalyzes the coordinated movement of the two tRNA molecules, the mRNA and conformational changes in the ribosome.</text>
</comment>
<dbReference type="FunFam" id="3.40.50.300:FF:000029">
    <property type="entry name" value="Elongation factor G"/>
    <property type="match status" value="1"/>
</dbReference>
<dbReference type="GO" id="GO:0003924">
    <property type="term" value="F:GTPase activity"/>
    <property type="evidence" value="ECO:0007669"/>
    <property type="project" value="UniProtKB-UniRule"/>
</dbReference>
<dbReference type="Gene3D" id="2.40.30.10">
    <property type="entry name" value="Translation factors"/>
    <property type="match status" value="1"/>
</dbReference>
<dbReference type="InterPro" id="IPR005517">
    <property type="entry name" value="Transl_elong_EFG/EF2_IV"/>
</dbReference>
<dbReference type="Gene3D" id="3.30.70.240">
    <property type="match status" value="1"/>
</dbReference>
<dbReference type="PANTHER" id="PTHR43261">
    <property type="entry name" value="TRANSLATION ELONGATION FACTOR G-RELATED"/>
    <property type="match status" value="1"/>
</dbReference>
<dbReference type="InterPro" id="IPR009000">
    <property type="entry name" value="Transl_B-barrel_sf"/>
</dbReference>
<dbReference type="CDD" id="cd03713">
    <property type="entry name" value="EFG_mtEFG_C"/>
    <property type="match status" value="1"/>
</dbReference>
<sequence>MPRPIPLERYRNIGISAHIDAGKTTTTERILFYTGMSHKLGEVHDGAATTDWMAQEQERGITITSAAVSCFWPGMDRGFEPHRINIIDTPGHVDFTIEVERSMRVLDGAVMVYDSVGGVQPQSETVWRQANKYRVPRLAFVNKMDRPGADFFRVVQMMIDRLKANPVPIAIPVGAEESFTGVVDLIKMRAIIWDDATQGMTFSYAPVPEDMLKTAQQWREKMVSAAAEANDELMDRYLETGDLSEADIIAGLRKRTIAGEIQPMLCGSAFKNKGVQRMLDAVVELMPSPLDIPAIDGVDEKGQHAERHPSDDEPFSALAFKLMTDPYVGQLTFIRVYSGVLRKGDSVYNPVKGKKERIGRIVQMHANDRHEVDELRAGDIAACVGLKDVTTGDTLTDPNAAITLERMEFPEPVISLAIEPKTKADQERMGIALQRLAAEDPSFRLHTDEESGQTIISGMGELHLEIIVDRMKREFGVEANIGRPQVTYRETIRQTVKDVEGKFVRQSGGKGQYGHVVLTLEPLAPGTGFVFEDATKGGVVPREFIPSVEKGLREAMNTGVLAGYPVVDIKATLTFGSYHDVDSSEMAFRMAAIFGFKDAARKAAPVILEPIMHVEVETPEEYAGNIMGDLSSRRGMVQGMEERFGSQVIRADVPLAEMFGYSTTLRSMSQGRATYSMEFHHYAEAPRNVADDIIARRVKA</sequence>
<evidence type="ECO:0000256" key="6">
    <source>
        <dbReference type="ARBA" id="ARBA00024731"/>
    </source>
</evidence>
<comment type="similarity">
    <text evidence="1">Belongs to the TRAFAC class translation factor GTPase superfamily. Classic translation factor GTPase family. EF-G/EF-2 subfamily.</text>
</comment>
<dbReference type="HOGENOM" id="CLU_002794_4_1_1"/>
<comment type="caution">
    <text evidence="9">The sequence shown here is derived from an EMBL/GenBank/DDBJ whole genome shotgun (WGS) entry which is preliminary data.</text>
</comment>
<dbReference type="Pfam" id="PF03144">
    <property type="entry name" value="GTP_EFTU_D2"/>
    <property type="match status" value="1"/>
</dbReference>
<dbReference type="Proteomes" id="UP000030106">
    <property type="component" value="Unassembled WGS sequence"/>
</dbReference>
<evidence type="ECO:0000259" key="8">
    <source>
        <dbReference type="PROSITE" id="PS51722"/>
    </source>
</evidence>
<dbReference type="Pfam" id="PF00679">
    <property type="entry name" value="EFG_C"/>
    <property type="match status" value="1"/>
</dbReference>
<dbReference type="InterPro" id="IPR020568">
    <property type="entry name" value="Ribosomal_Su5_D2-typ_SF"/>
</dbReference>
<comment type="pathway">
    <text evidence="7">Protein biosynthesis; polypeptide chain elongation.</text>
</comment>
<dbReference type="SUPFAM" id="SSF54211">
    <property type="entry name" value="Ribosomal protein S5 domain 2-like"/>
    <property type="match status" value="1"/>
</dbReference>
<dbReference type="PRINTS" id="PR00315">
    <property type="entry name" value="ELONGATNFCT"/>
</dbReference>
<feature type="binding site" evidence="7">
    <location>
        <begin position="17"/>
        <end position="24"/>
    </location>
    <ligand>
        <name>GTP</name>
        <dbReference type="ChEBI" id="CHEBI:37565"/>
    </ligand>
</feature>
<dbReference type="FunFam" id="3.30.70.870:FF:000001">
    <property type="entry name" value="Elongation factor G"/>
    <property type="match status" value="1"/>
</dbReference>
<keyword evidence="3 7" id="KW-0251">Elongation factor</keyword>
<evidence type="ECO:0000256" key="5">
    <source>
        <dbReference type="ARBA" id="ARBA00023134"/>
    </source>
</evidence>
<dbReference type="Gene3D" id="3.30.70.870">
    <property type="entry name" value="Elongation Factor G (Translational Gtpase), domain 3"/>
    <property type="match status" value="1"/>
</dbReference>